<dbReference type="AlphaFoldDB" id="A0AAV9NEY6"/>
<evidence type="ECO:0000256" key="5">
    <source>
        <dbReference type="SAM" id="Phobius"/>
    </source>
</evidence>
<evidence type="ECO:0000256" key="4">
    <source>
        <dbReference type="ARBA" id="ARBA00023136"/>
    </source>
</evidence>
<evidence type="ECO:0000313" key="7">
    <source>
        <dbReference type="EMBL" id="KAK5053689.1"/>
    </source>
</evidence>
<dbReference type="EMBL" id="JAVRRD010000011">
    <property type="protein sequence ID" value="KAK5053689.1"/>
    <property type="molecule type" value="Genomic_DNA"/>
</dbReference>
<feature type="transmembrane region" description="Helical" evidence="5">
    <location>
        <begin position="411"/>
        <end position="432"/>
    </location>
</feature>
<evidence type="ECO:0000256" key="2">
    <source>
        <dbReference type="ARBA" id="ARBA00022692"/>
    </source>
</evidence>
<feature type="domain" description="Major facilitator superfamily (MFS) profile" evidence="6">
    <location>
        <begin position="70"/>
        <end position="524"/>
    </location>
</feature>
<keyword evidence="2 5" id="KW-0812">Transmembrane</keyword>
<dbReference type="RefSeq" id="XP_064706814.1">
    <property type="nucleotide sequence ID" value="XM_064845269.1"/>
</dbReference>
<dbReference type="GO" id="GO:0005886">
    <property type="term" value="C:plasma membrane"/>
    <property type="evidence" value="ECO:0007669"/>
    <property type="project" value="TreeGrafter"/>
</dbReference>
<dbReference type="PANTHER" id="PTHR23502:SF20">
    <property type="entry name" value="TRANSPORTER, PUTATIVE (AFU_ORTHOLOGUE AFUA_6G13880)-RELATED"/>
    <property type="match status" value="1"/>
</dbReference>
<feature type="transmembrane region" description="Helical" evidence="5">
    <location>
        <begin position="475"/>
        <end position="494"/>
    </location>
</feature>
<evidence type="ECO:0000256" key="3">
    <source>
        <dbReference type="ARBA" id="ARBA00022989"/>
    </source>
</evidence>
<sequence>MPLGILEQYGMEYIPGTVPLQDSGSAPIPDQHTSNPSLLKHDNSGKFVLVPQPSDDPNDPLNWPRWRKEMFIVSAIWGVTCVGAIGPLLAPAYVQLAETWNVSLQQFSSGTNGALIVCLAAATLVGNLLAVQFGKRPVYLTAAIGLVATSFWGSASTSWTSFVASRAFAGISMAPAESLIPASIADIWYVHERGTRTALFNLAFMAGVSIGPLIAGQLIQRYDWRICSYAMSAALVINLFLTFFFMPETAYQRVGTEAHRNLANQEKGADLEERIEDNTQTMHHDQGSPQPPTIARRPFRTELAFYSGYFHPISFWKTLLSPFKLFRSPIVLWASVVYMTAIVCIVILTIGASQIFSSQPYNFGVSAVGNTFLSAFIASIMGTVAASPLVDGVSRFMARKNGGLFEPEFRLPAVMCYLLFTATGFFSAGQSLGLGMPWQIPVILSFSFVNFGVVIAATVAITYTVDCHHEHAAEAVSVMVFLKNMFGFGTTYYLNDWITNSGVRNVFFTLGGITAAITLSAIPM</sequence>
<dbReference type="InterPro" id="IPR020846">
    <property type="entry name" value="MFS_dom"/>
</dbReference>
<accession>A0AAV9NEY6</accession>
<keyword evidence="3 5" id="KW-1133">Transmembrane helix</keyword>
<proteinExistence type="predicted"/>
<feature type="transmembrane region" description="Helical" evidence="5">
    <location>
        <begin position="330"/>
        <end position="352"/>
    </location>
</feature>
<dbReference type="Pfam" id="PF07690">
    <property type="entry name" value="MFS_1"/>
    <property type="match status" value="1"/>
</dbReference>
<feature type="transmembrane region" description="Helical" evidence="5">
    <location>
        <begin position="438"/>
        <end position="463"/>
    </location>
</feature>
<gene>
    <name evidence="7" type="ORF">LTR84_001650</name>
</gene>
<feature type="transmembrane region" description="Helical" evidence="5">
    <location>
        <begin position="202"/>
        <end position="220"/>
    </location>
</feature>
<dbReference type="InterPro" id="IPR036259">
    <property type="entry name" value="MFS_trans_sf"/>
</dbReference>
<reference evidence="7 8" key="1">
    <citation type="submission" date="2023-08" db="EMBL/GenBank/DDBJ databases">
        <title>Black Yeasts Isolated from many extreme environments.</title>
        <authorList>
            <person name="Coleine C."/>
            <person name="Stajich J.E."/>
            <person name="Selbmann L."/>
        </authorList>
    </citation>
    <scope>NUCLEOTIDE SEQUENCE [LARGE SCALE GENOMIC DNA]</scope>
    <source>
        <strain evidence="7 8">CCFEE 5792</strain>
    </source>
</reference>
<dbReference type="Proteomes" id="UP001358417">
    <property type="component" value="Unassembled WGS sequence"/>
</dbReference>
<dbReference type="GeneID" id="89969866"/>
<keyword evidence="8" id="KW-1185">Reference proteome</keyword>
<dbReference type="PROSITE" id="PS50850">
    <property type="entry name" value="MFS"/>
    <property type="match status" value="1"/>
</dbReference>
<comment type="subcellular location">
    <subcellularLocation>
        <location evidence="1">Membrane</location>
        <topology evidence="1">Multi-pass membrane protein</topology>
    </subcellularLocation>
</comment>
<feature type="transmembrane region" description="Helical" evidence="5">
    <location>
        <begin position="372"/>
        <end position="390"/>
    </location>
</feature>
<dbReference type="SUPFAM" id="SSF103473">
    <property type="entry name" value="MFS general substrate transporter"/>
    <property type="match status" value="1"/>
</dbReference>
<comment type="caution">
    <text evidence="7">The sequence shown here is derived from an EMBL/GenBank/DDBJ whole genome shotgun (WGS) entry which is preliminary data.</text>
</comment>
<evidence type="ECO:0000256" key="1">
    <source>
        <dbReference type="ARBA" id="ARBA00004141"/>
    </source>
</evidence>
<dbReference type="InterPro" id="IPR011701">
    <property type="entry name" value="MFS"/>
</dbReference>
<feature type="transmembrane region" description="Helical" evidence="5">
    <location>
        <begin position="113"/>
        <end position="131"/>
    </location>
</feature>
<dbReference type="Gene3D" id="1.20.1250.20">
    <property type="entry name" value="MFS general substrate transporter like domains"/>
    <property type="match status" value="1"/>
</dbReference>
<evidence type="ECO:0000259" key="6">
    <source>
        <dbReference type="PROSITE" id="PS50850"/>
    </source>
</evidence>
<dbReference type="GO" id="GO:0022857">
    <property type="term" value="F:transmembrane transporter activity"/>
    <property type="evidence" value="ECO:0007669"/>
    <property type="project" value="InterPro"/>
</dbReference>
<organism evidence="7 8">
    <name type="scientific">Exophiala bonariae</name>
    <dbReference type="NCBI Taxonomy" id="1690606"/>
    <lineage>
        <taxon>Eukaryota</taxon>
        <taxon>Fungi</taxon>
        <taxon>Dikarya</taxon>
        <taxon>Ascomycota</taxon>
        <taxon>Pezizomycotina</taxon>
        <taxon>Eurotiomycetes</taxon>
        <taxon>Chaetothyriomycetidae</taxon>
        <taxon>Chaetothyriales</taxon>
        <taxon>Herpotrichiellaceae</taxon>
        <taxon>Exophiala</taxon>
    </lineage>
</organism>
<feature type="transmembrane region" description="Helical" evidence="5">
    <location>
        <begin position="71"/>
        <end position="93"/>
    </location>
</feature>
<name>A0AAV9NEY6_9EURO</name>
<feature type="transmembrane region" description="Helical" evidence="5">
    <location>
        <begin position="138"/>
        <end position="155"/>
    </location>
</feature>
<protein>
    <recommendedName>
        <fullName evidence="6">Major facilitator superfamily (MFS) profile domain-containing protein</fullName>
    </recommendedName>
</protein>
<feature type="transmembrane region" description="Helical" evidence="5">
    <location>
        <begin position="506"/>
        <end position="522"/>
    </location>
</feature>
<keyword evidence="4 5" id="KW-0472">Membrane</keyword>
<feature type="transmembrane region" description="Helical" evidence="5">
    <location>
        <begin position="226"/>
        <end position="246"/>
    </location>
</feature>
<evidence type="ECO:0000313" key="8">
    <source>
        <dbReference type="Proteomes" id="UP001358417"/>
    </source>
</evidence>
<dbReference type="PANTHER" id="PTHR23502">
    <property type="entry name" value="MAJOR FACILITATOR SUPERFAMILY"/>
    <property type="match status" value="1"/>
</dbReference>